<protein>
    <recommendedName>
        <fullName evidence="2">RING-type domain-containing protein</fullName>
    </recommendedName>
</protein>
<keyword evidence="1" id="KW-0479">Metal-binding</keyword>
<dbReference type="InterPro" id="IPR001841">
    <property type="entry name" value="Znf_RING"/>
</dbReference>
<gene>
    <name evidence="3" type="ORF">ACHAXA_001975</name>
</gene>
<dbReference type="GO" id="GO:0008270">
    <property type="term" value="F:zinc ion binding"/>
    <property type="evidence" value="ECO:0007669"/>
    <property type="project" value="UniProtKB-KW"/>
</dbReference>
<feature type="domain" description="RING-type" evidence="2">
    <location>
        <begin position="144"/>
        <end position="191"/>
    </location>
</feature>
<dbReference type="SMART" id="SM00184">
    <property type="entry name" value="RING"/>
    <property type="match status" value="1"/>
</dbReference>
<dbReference type="InterPro" id="IPR051826">
    <property type="entry name" value="E3_ubiquitin-ligase_domain"/>
</dbReference>
<dbReference type="InterPro" id="IPR013083">
    <property type="entry name" value="Znf_RING/FYVE/PHD"/>
</dbReference>
<dbReference type="Pfam" id="PF13639">
    <property type="entry name" value="zf-RING_2"/>
    <property type="match status" value="1"/>
</dbReference>
<dbReference type="PANTHER" id="PTHR22765:SF411">
    <property type="entry name" value="OS02G0248440 PROTEIN"/>
    <property type="match status" value="1"/>
</dbReference>
<dbReference type="PANTHER" id="PTHR22765">
    <property type="entry name" value="RING FINGER AND PROTEASE ASSOCIATED DOMAIN-CONTAINING"/>
    <property type="match status" value="1"/>
</dbReference>
<dbReference type="Gene3D" id="3.30.40.10">
    <property type="entry name" value="Zinc/RING finger domain, C3HC4 (zinc finger)"/>
    <property type="match status" value="1"/>
</dbReference>
<sequence>MDYVITQLDVSRMARVDTRDMRHHAAGVRRPPGAFSADTSLILSSHEGGEQDVDAILQRCAPVIEVYFESNLDNVDTDRLGHGIDDDDPCQFSWMMVSSDVKEDGMTRMSASDIIGDVPVSISICKTNDFVNLECNNTNTLDYCVACKNLFQDGDSLHILPCQHLYHRGCIDTWQAGGFSRNESSICPLCDKAQEKTSSQQEDYEDKRVKASSWGLVRLGSLLSS</sequence>
<keyword evidence="1" id="KW-0862">Zinc</keyword>
<dbReference type="AlphaFoldDB" id="A0ABD3SDG5"/>
<keyword evidence="4" id="KW-1185">Reference proteome</keyword>
<comment type="caution">
    <text evidence="3">The sequence shown here is derived from an EMBL/GenBank/DDBJ whole genome shotgun (WGS) entry which is preliminary data.</text>
</comment>
<dbReference type="EMBL" id="JALLPB020000063">
    <property type="protein sequence ID" value="KAL3822510.1"/>
    <property type="molecule type" value="Genomic_DNA"/>
</dbReference>
<dbReference type="Proteomes" id="UP001530377">
    <property type="component" value="Unassembled WGS sequence"/>
</dbReference>
<accession>A0ABD3SDG5</accession>
<dbReference type="PROSITE" id="PS50089">
    <property type="entry name" value="ZF_RING_2"/>
    <property type="match status" value="1"/>
</dbReference>
<proteinExistence type="predicted"/>
<evidence type="ECO:0000256" key="1">
    <source>
        <dbReference type="PROSITE-ProRule" id="PRU00175"/>
    </source>
</evidence>
<evidence type="ECO:0000313" key="3">
    <source>
        <dbReference type="EMBL" id="KAL3822510.1"/>
    </source>
</evidence>
<evidence type="ECO:0000313" key="4">
    <source>
        <dbReference type="Proteomes" id="UP001530377"/>
    </source>
</evidence>
<evidence type="ECO:0000259" key="2">
    <source>
        <dbReference type="PROSITE" id="PS50089"/>
    </source>
</evidence>
<dbReference type="SUPFAM" id="SSF57850">
    <property type="entry name" value="RING/U-box"/>
    <property type="match status" value="1"/>
</dbReference>
<reference evidence="3 4" key="1">
    <citation type="submission" date="2024-10" db="EMBL/GenBank/DDBJ databases">
        <title>Updated reference genomes for cyclostephanoid diatoms.</title>
        <authorList>
            <person name="Roberts W.R."/>
            <person name="Alverson A.J."/>
        </authorList>
    </citation>
    <scope>NUCLEOTIDE SEQUENCE [LARGE SCALE GENOMIC DNA]</scope>
    <source>
        <strain evidence="3 4">AJA228-03</strain>
    </source>
</reference>
<organism evidence="3 4">
    <name type="scientific">Cyclostephanos tholiformis</name>
    <dbReference type="NCBI Taxonomy" id="382380"/>
    <lineage>
        <taxon>Eukaryota</taxon>
        <taxon>Sar</taxon>
        <taxon>Stramenopiles</taxon>
        <taxon>Ochrophyta</taxon>
        <taxon>Bacillariophyta</taxon>
        <taxon>Coscinodiscophyceae</taxon>
        <taxon>Thalassiosirophycidae</taxon>
        <taxon>Stephanodiscales</taxon>
        <taxon>Stephanodiscaceae</taxon>
        <taxon>Cyclostephanos</taxon>
    </lineage>
</organism>
<name>A0ABD3SDG5_9STRA</name>
<keyword evidence="1" id="KW-0863">Zinc-finger</keyword>